<feature type="transmembrane region" description="Helical" evidence="1">
    <location>
        <begin position="192"/>
        <end position="217"/>
    </location>
</feature>
<dbReference type="OrthoDB" id="142416at2157"/>
<feature type="transmembrane region" description="Helical" evidence="1">
    <location>
        <begin position="229"/>
        <end position="247"/>
    </location>
</feature>
<dbReference type="KEGG" id="mev:Metev_2234"/>
<dbReference type="Proteomes" id="UP000000391">
    <property type="component" value="Chromosome"/>
</dbReference>
<dbReference type="HOGENOM" id="CLU_082719_0_0_2"/>
<name>D7EBT7_METEZ</name>
<keyword evidence="1" id="KW-0812">Transmembrane</keyword>
<dbReference type="AlphaFoldDB" id="D7EBT7"/>
<proteinExistence type="predicted"/>
<feature type="transmembrane region" description="Helical" evidence="1">
    <location>
        <begin position="20"/>
        <end position="41"/>
    </location>
</feature>
<dbReference type="STRING" id="644295.Metev_2234"/>
<keyword evidence="1" id="KW-1133">Transmembrane helix</keyword>
<accession>D7EBT7</accession>
<protein>
    <submittedName>
        <fullName evidence="2">Uncharacterized protein</fullName>
    </submittedName>
</protein>
<dbReference type="GeneID" id="9347898"/>
<organism evidence="2 3">
    <name type="scientific">Methanohalobium evestigatum (strain ATCC BAA-1072 / DSM 3721 / NBRC 107634 / OCM 161 / Z-7303)</name>
    <dbReference type="NCBI Taxonomy" id="644295"/>
    <lineage>
        <taxon>Archaea</taxon>
        <taxon>Methanobacteriati</taxon>
        <taxon>Methanobacteriota</taxon>
        <taxon>Stenosarchaea group</taxon>
        <taxon>Methanomicrobia</taxon>
        <taxon>Methanosarcinales</taxon>
        <taxon>Methanosarcinaceae</taxon>
        <taxon>Methanohalobium</taxon>
    </lineage>
</organism>
<evidence type="ECO:0000256" key="1">
    <source>
        <dbReference type="SAM" id="Phobius"/>
    </source>
</evidence>
<feature type="transmembrane region" description="Helical" evidence="1">
    <location>
        <begin position="253"/>
        <end position="273"/>
    </location>
</feature>
<gene>
    <name evidence="2" type="ordered locus">Metev_2234</name>
</gene>
<feature type="transmembrane region" description="Helical" evidence="1">
    <location>
        <begin position="78"/>
        <end position="106"/>
    </location>
</feature>
<evidence type="ECO:0000313" key="2">
    <source>
        <dbReference type="EMBL" id="ADI75059.1"/>
    </source>
</evidence>
<keyword evidence="3" id="KW-1185">Reference proteome</keyword>
<keyword evidence="1" id="KW-0472">Membrane</keyword>
<feature type="transmembrane region" description="Helical" evidence="1">
    <location>
        <begin position="165"/>
        <end position="186"/>
    </location>
</feature>
<evidence type="ECO:0000313" key="3">
    <source>
        <dbReference type="Proteomes" id="UP000000391"/>
    </source>
</evidence>
<dbReference type="EMBL" id="CP002069">
    <property type="protein sequence ID" value="ADI75059.1"/>
    <property type="molecule type" value="Genomic_DNA"/>
</dbReference>
<reference evidence="2 3" key="1">
    <citation type="submission" date="2010-06" db="EMBL/GenBank/DDBJ databases">
        <title>Complete sequence chromosome of Methanohalobium evestigatum Z-7303.</title>
        <authorList>
            <consortium name="US DOE Joint Genome Institute"/>
            <person name="Lucas S."/>
            <person name="Copeland A."/>
            <person name="Lapidus A."/>
            <person name="Cheng J.-F."/>
            <person name="Bruce D."/>
            <person name="Goodwin L."/>
            <person name="Pitluck S."/>
            <person name="Saunders E."/>
            <person name="Detter J.C."/>
            <person name="Han C."/>
            <person name="Tapia R."/>
            <person name="Land M."/>
            <person name="Hauser L."/>
            <person name="Kyrpides N."/>
            <person name="Mikhailova N."/>
            <person name="Sieprawska-Lupa M."/>
            <person name="Whitman W.B."/>
            <person name="Anderson I."/>
            <person name="Woyke T."/>
        </authorList>
    </citation>
    <scope>NUCLEOTIDE SEQUENCE [LARGE SCALE GENOMIC DNA]</scope>
    <source>
        <strain evidence="3">ATCC BAA-1072 / DSM 3721 / NBRC 107634 / OCM 161 / Z-7303</strain>
    </source>
</reference>
<sequence>MKPGNFSGVVRSIDPTYPQNFAMLILVIAAIITGVVIYALNNYSLYDSILQAIKSGISVFLSWALARELDPDNELSALFSAGIIFILISSLITHSPDIIDLVWILLILRVINRTSGRYAGVLDSLVVIGLGIWITYQRGLIFILITSLVFFLDGSMDFPNKNNRYFTIISLIISAVIIIFNGNVVLKTPATLNVLVILIVSLLFLLHIFTISGICSFDDLNIKRLDFKRIRISQVLVLFTGVSVLIFGDDYSINSILPLWTAISGILIYRLIFAMGKCFSLCR</sequence>
<dbReference type="RefSeq" id="WP_013195624.1">
    <property type="nucleotide sequence ID" value="NC_014253.1"/>
</dbReference>